<protein>
    <recommendedName>
        <fullName evidence="3">Transposase IS4-like domain-containing protein</fullName>
    </recommendedName>
</protein>
<gene>
    <name evidence="1" type="ORF">DNFNHJIP_00488</name>
</gene>
<dbReference type="NCBIfam" id="NF033559">
    <property type="entry name" value="transpos_IS1634"/>
    <property type="match status" value="1"/>
</dbReference>
<dbReference type="AlphaFoldDB" id="A0A812A248"/>
<dbReference type="EMBL" id="CAJHZY010000053">
    <property type="protein sequence ID" value="CAD7767082.1"/>
    <property type="molecule type" value="Genomic_DNA"/>
</dbReference>
<dbReference type="PANTHER" id="PTHR34614">
    <property type="match status" value="1"/>
</dbReference>
<reference evidence="1" key="1">
    <citation type="submission" date="2020-12" db="EMBL/GenBank/DDBJ databases">
        <authorList>
            <person name="Hahn C.J."/>
            <person name="Laso-Perez R."/>
            <person name="Vulcano F."/>
            <person name="Vaziourakis K.-M."/>
            <person name="Stokke R."/>
            <person name="Steen I.H."/>
            <person name="Teske A."/>
            <person name="Boetius A."/>
            <person name="Liebeke M."/>
            <person name="Amann R."/>
            <person name="Knittel K."/>
        </authorList>
    </citation>
    <scope>NUCLEOTIDE SEQUENCE</scope>
    <source>
        <strain evidence="1">Gfbio:c6db26ca-90af-429b-aeed-0e3e8aed0b5e:GoM-Arc1_AMV-AAA_792_C10</strain>
    </source>
</reference>
<organism evidence="1 2">
    <name type="scientific">Candidatus Argoarchaeum ethanivorans</name>
    <dbReference type="NCBI Taxonomy" id="2608793"/>
    <lineage>
        <taxon>Archaea</taxon>
        <taxon>Methanobacteriati</taxon>
        <taxon>Methanobacteriota</taxon>
        <taxon>Stenosarchaea group</taxon>
        <taxon>Methanomicrobia</taxon>
        <taxon>Methanosarcinales</taxon>
        <taxon>Methanosarcinales incertae sedis</taxon>
        <taxon>GOM Arc I cluster</taxon>
        <taxon>Candidatus Argoarchaeum</taxon>
    </lineage>
</organism>
<comment type="caution">
    <text evidence="1">The sequence shown here is derived from an EMBL/GenBank/DDBJ whole genome shotgun (WGS) entry which is preliminary data.</text>
</comment>
<evidence type="ECO:0000313" key="2">
    <source>
        <dbReference type="Proteomes" id="UP000614580"/>
    </source>
</evidence>
<sequence>MEQEVSGIIQKDFKAIIGYKIGEIPEGKKKPSLTYWIKDKELERYEGFGKMIVFTDKDKWHSEKIVKVYNQKSLVEDDFKLLSDAFLVPIGPVNHHKDANIRVHTFLCITGLLFYRYLAYRCKHYHISLKRLVEALEGIRIALAKDDADGRGLEVVVEEMDSTQARLFSHLNLGKFITV</sequence>
<evidence type="ECO:0000313" key="1">
    <source>
        <dbReference type="EMBL" id="CAD7767082.1"/>
    </source>
</evidence>
<dbReference type="Proteomes" id="UP000614580">
    <property type="component" value="Unassembled WGS sequence"/>
</dbReference>
<name>A0A812A248_9EURY</name>
<evidence type="ECO:0008006" key="3">
    <source>
        <dbReference type="Google" id="ProtNLM"/>
    </source>
</evidence>
<accession>A0A812A248</accession>
<proteinExistence type="predicted"/>
<dbReference type="PANTHER" id="PTHR34614:SF2">
    <property type="entry name" value="TRANSPOSASE IS4-LIKE DOMAIN-CONTAINING PROTEIN"/>
    <property type="match status" value="1"/>
</dbReference>
<dbReference type="InterPro" id="IPR047654">
    <property type="entry name" value="IS1634_transpos"/>
</dbReference>